<dbReference type="Pfam" id="PF00106">
    <property type="entry name" value="adh_short"/>
    <property type="match status" value="1"/>
</dbReference>
<accession>A0A1V6SAP2</accession>
<comment type="caution">
    <text evidence="4">The sequence shown here is derived from an EMBL/GenBank/DDBJ whole genome shotgun (WGS) entry which is preliminary data.</text>
</comment>
<evidence type="ECO:0000313" key="5">
    <source>
        <dbReference type="Proteomes" id="UP000191518"/>
    </source>
</evidence>
<dbReference type="PANTHER" id="PTHR43976:SF6">
    <property type="entry name" value="OXIDOREDUCTASE, PUTATIVE (AFU_ORTHOLOGUE AFUA_1G13950)-RELATED"/>
    <property type="match status" value="1"/>
</dbReference>
<dbReference type="PRINTS" id="PR00080">
    <property type="entry name" value="SDRFAMILY"/>
</dbReference>
<dbReference type="InterPro" id="IPR057326">
    <property type="entry name" value="KR_dom"/>
</dbReference>
<dbReference type="InterPro" id="IPR036291">
    <property type="entry name" value="NAD(P)-bd_dom_sf"/>
</dbReference>
<reference evidence="5" key="1">
    <citation type="journal article" date="2017" name="Nat. Microbiol.">
        <title>Global analysis of biosynthetic gene clusters reveals vast potential of secondary metabolite production in Penicillium species.</title>
        <authorList>
            <person name="Nielsen J.C."/>
            <person name="Grijseels S."/>
            <person name="Prigent S."/>
            <person name="Ji B."/>
            <person name="Dainat J."/>
            <person name="Nielsen K.F."/>
            <person name="Frisvad J.C."/>
            <person name="Workman M."/>
            <person name="Nielsen J."/>
        </authorList>
    </citation>
    <scope>NUCLEOTIDE SEQUENCE [LARGE SCALE GENOMIC DNA]</scope>
    <source>
        <strain evidence="5">IBT 29486</strain>
    </source>
</reference>
<dbReference type="Gene3D" id="3.40.50.720">
    <property type="entry name" value="NAD(P)-binding Rossmann-like Domain"/>
    <property type="match status" value="1"/>
</dbReference>
<dbReference type="OrthoDB" id="1274115at2759"/>
<dbReference type="Proteomes" id="UP000191518">
    <property type="component" value="Unassembled WGS sequence"/>
</dbReference>
<dbReference type="InterPro" id="IPR020904">
    <property type="entry name" value="Sc_DH/Rdtase_CS"/>
</dbReference>
<evidence type="ECO:0000313" key="4">
    <source>
        <dbReference type="EMBL" id="OQE10794.1"/>
    </source>
</evidence>
<sequence>MATQAPTFTKPNRPLTWLITGCSSGLGLSLVRAAQSNGHTVIATSRQPSRTPELVSEITQNGGEWHALDVDSPTAASELLSKLESAGHKIDVLVNNAGNAILGAVEQFSDEELRGQMETVYFGPGRLIRAIMPGMRERRFGIVVNVSSGAGLEGRERMGAYAAAKAAMDGLCKVLAKEVAPFNVRLLTVWLGVFNTQFGTSCRTPANPLPADYGGSVDTQMLDAVQAGKHVADGDKEKAAKAICEVVVGEGVGAGRENEEFLLLGRDMISRIKLVRDRLDHTLDVFGDIAGNVYIDQKE</sequence>
<dbReference type="PANTHER" id="PTHR43976">
    <property type="entry name" value="SHORT CHAIN DEHYDROGENASE"/>
    <property type="match status" value="1"/>
</dbReference>
<name>A0A1V6SAP2_9EURO</name>
<dbReference type="EMBL" id="MDYP01000003">
    <property type="protein sequence ID" value="OQE10794.1"/>
    <property type="molecule type" value="Genomic_DNA"/>
</dbReference>
<dbReference type="AlphaFoldDB" id="A0A1V6SAP2"/>
<proteinExistence type="inferred from homology"/>
<dbReference type="InterPro" id="IPR051911">
    <property type="entry name" value="SDR_oxidoreductase"/>
</dbReference>
<protein>
    <recommendedName>
        <fullName evidence="3">Ketoreductase domain-containing protein</fullName>
    </recommendedName>
</protein>
<evidence type="ECO:0000259" key="3">
    <source>
        <dbReference type="SMART" id="SM00822"/>
    </source>
</evidence>
<keyword evidence="1" id="KW-0521">NADP</keyword>
<dbReference type="SMART" id="SM00822">
    <property type="entry name" value="PKS_KR"/>
    <property type="match status" value="1"/>
</dbReference>
<evidence type="ECO:0000256" key="2">
    <source>
        <dbReference type="RuleBase" id="RU000363"/>
    </source>
</evidence>
<dbReference type="STRING" id="29845.A0A1V6SAP2"/>
<dbReference type="InterPro" id="IPR002347">
    <property type="entry name" value="SDR_fam"/>
</dbReference>
<keyword evidence="5" id="KW-1185">Reference proteome</keyword>
<dbReference type="PRINTS" id="PR00081">
    <property type="entry name" value="GDHRDH"/>
</dbReference>
<gene>
    <name evidence="4" type="ORF">PENVUL_c003G09361</name>
</gene>
<dbReference type="SUPFAM" id="SSF51735">
    <property type="entry name" value="NAD(P)-binding Rossmann-fold domains"/>
    <property type="match status" value="1"/>
</dbReference>
<organism evidence="4 5">
    <name type="scientific">Penicillium vulpinum</name>
    <dbReference type="NCBI Taxonomy" id="29845"/>
    <lineage>
        <taxon>Eukaryota</taxon>
        <taxon>Fungi</taxon>
        <taxon>Dikarya</taxon>
        <taxon>Ascomycota</taxon>
        <taxon>Pezizomycotina</taxon>
        <taxon>Eurotiomycetes</taxon>
        <taxon>Eurotiomycetidae</taxon>
        <taxon>Eurotiales</taxon>
        <taxon>Aspergillaceae</taxon>
        <taxon>Penicillium</taxon>
    </lineage>
</organism>
<dbReference type="PROSITE" id="PS00061">
    <property type="entry name" value="ADH_SHORT"/>
    <property type="match status" value="1"/>
</dbReference>
<feature type="domain" description="Ketoreductase" evidence="3">
    <location>
        <begin position="15"/>
        <end position="193"/>
    </location>
</feature>
<evidence type="ECO:0000256" key="1">
    <source>
        <dbReference type="ARBA" id="ARBA00022857"/>
    </source>
</evidence>
<comment type="similarity">
    <text evidence="2">Belongs to the short-chain dehydrogenases/reductases (SDR) family.</text>
</comment>